<sequence>MNNPKLYDEVLEMFGFTKGQKVRMLVKTIGCDEEDEERTFPVGAVGEICWIHYYGPK</sequence>
<protein>
    <submittedName>
        <fullName evidence="1">Uncharacterized protein</fullName>
    </submittedName>
</protein>
<organism evidence="1 2">
    <name type="scientific">Microvirga puerhi</name>
    <dbReference type="NCBI Taxonomy" id="2876078"/>
    <lineage>
        <taxon>Bacteria</taxon>
        <taxon>Pseudomonadati</taxon>
        <taxon>Pseudomonadota</taxon>
        <taxon>Alphaproteobacteria</taxon>
        <taxon>Hyphomicrobiales</taxon>
        <taxon>Methylobacteriaceae</taxon>
        <taxon>Microvirga</taxon>
    </lineage>
</organism>
<keyword evidence="2" id="KW-1185">Reference proteome</keyword>
<evidence type="ECO:0000313" key="2">
    <source>
        <dbReference type="Proteomes" id="UP000704176"/>
    </source>
</evidence>
<gene>
    <name evidence="1" type="ORF">K9B37_21775</name>
</gene>
<accession>A0ABS7VTK9</accession>
<dbReference type="Proteomes" id="UP000704176">
    <property type="component" value="Unassembled WGS sequence"/>
</dbReference>
<comment type="caution">
    <text evidence="1">The sequence shown here is derived from an EMBL/GenBank/DDBJ whole genome shotgun (WGS) entry which is preliminary data.</text>
</comment>
<name>A0ABS7VTK9_9HYPH</name>
<dbReference type="EMBL" id="JAIRBM010000024">
    <property type="protein sequence ID" value="MBZ6078890.1"/>
    <property type="molecule type" value="Genomic_DNA"/>
</dbReference>
<evidence type="ECO:0000313" key="1">
    <source>
        <dbReference type="EMBL" id="MBZ6078890.1"/>
    </source>
</evidence>
<reference evidence="1 2" key="1">
    <citation type="submission" date="2021-09" db="EMBL/GenBank/DDBJ databases">
        <title>The complete genome sequence of a new microorganism.</title>
        <authorList>
            <person name="Zi Z."/>
        </authorList>
    </citation>
    <scope>NUCLEOTIDE SEQUENCE [LARGE SCALE GENOMIC DNA]</scope>
    <source>
        <strain evidence="1 2">WGZ8</strain>
    </source>
</reference>
<proteinExistence type="predicted"/>